<proteinExistence type="predicted"/>
<dbReference type="EMBL" id="JACASF010000002">
    <property type="protein sequence ID" value="KAF6492952.1"/>
    <property type="molecule type" value="Genomic_DNA"/>
</dbReference>
<name>A0A7J8J9W9_MOLMO</name>
<organism evidence="3 4">
    <name type="scientific">Molossus molossus</name>
    <name type="common">Pallas' mastiff bat</name>
    <name type="synonym">Vespertilio molossus</name>
    <dbReference type="NCBI Taxonomy" id="27622"/>
    <lineage>
        <taxon>Eukaryota</taxon>
        <taxon>Metazoa</taxon>
        <taxon>Chordata</taxon>
        <taxon>Craniata</taxon>
        <taxon>Vertebrata</taxon>
        <taxon>Euteleostomi</taxon>
        <taxon>Mammalia</taxon>
        <taxon>Eutheria</taxon>
        <taxon>Laurasiatheria</taxon>
        <taxon>Chiroptera</taxon>
        <taxon>Yangochiroptera</taxon>
        <taxon>Molossidae</taxon>
        <taxon>Molossus</taxon>
    </lineage>
</organism>
<reference evidence="3 4" key="1">
    <citation type="journal article" date="2020" name="Nature">
        <title>Six reference-quality genomes reveal evolution of bat adaptations.</title>
        <authorList>
            <person name="Jebb D."/>
            <person name="Huang Z."/>
            <person name="Pippel M."/>
            <person name="Hughes G.M."/>
            <person name="Lavrichenko K."/>
            <person name="Devanna P."/>
            <person name="Winkler S."/>
            <person name="Jermiin L.S."/>
            <person name="Skirmuntt E.C."/>
            <person name="Katzourakis A."/>
            <person name="Burkitt-Gray L."/>
            <person name="Ray D.A."/>
            <person name="Sullivan K.A.M."/>
            <person name="Roscito J.G."/>
            <person name="Kirilenko B.M."/>
            <person name="Davalos L.M."/>
            <person name="Corthals A.P."/>
            <person name="Power M.L."/>
            <person name="Jones G."/>
            <person name="Ransome R.D."/>
            <person name="Dechmann D.K.N."/>
            <person name="Locatelli A.G."/>
            <person name="Puechmaille S.J."/>
            <person name="Fedrigo O."/>
            <person name="Jarvis E.D."/>
            <person name="Hiller M."/>
            <person name="Vernes S.C."/>
            <person name="Myers E.W."/>
            <person name="Teeling E.C."/>
        </authorList>
    </citation>
    <scope>NUCLEOTIDE SEQUENCE [LARGE SCALE GENOMIC DNA]</scope>
    <source>
        <strain evidence="3">MMolMol1</strain>
        <tissue evidence="3">Muscle</tissue>
    </source>
</reference>
<evidence type="ECO:0000313" key="4">
    <source>
        <dbReference type="Proteomes" id="UP000550707"/>
    </source>
</evidence>
<keyword evidence="2" id="KW-0812">Transmembrane</keyword>
<accession>A0A7J8J9W9</accession>
<evidence type="ECO:0000256" key="1">
    <source>
        <dbReference type="SAM" id="MobiDB-lite"/>
    </source>
</evidence>
<dbReference type="Proteomes" id="UP000550707">
    <property type="component" value="Unassembled WGS sequence"/>
</dbReference>
<feature type="region of interest" description="Disordered" evidence="1">
    <location>
        <begin position="52"/>
        <end position="73"/>
    </location>
</feature>
<keyword evidence="2" id="KW-1133">Transmembrane helix</keyword>
<evidence type="ECO:0000313" key="3">
    <source>
        <dbReference type="EMBL" id="KAF6492952.1"/>
    </source>
</evidence>
<sequence length="73" mass="8169">MKFISHSMAGVELLIIGANTIAGIFSQLGGVVWQEMYYNHQELVFPLQRPQQKGSLPIPKKPSSQCSLQRNLL</sequence>
<protein>
    <submittedName>
        <fullName evidence="3">Scm polycomb group protein like 2</fullName>
    </submittedName>
</protein>
<evidence type="ECO:0000256" key="2">
    <source>
        <dbReference type="SAM" id="Phobius"/>
    </source>
</evidence>
<gene>
    <name evidence="3" type="ORF">HJG59_016149</name>
</gene>
<keyword evidence="4" id="KW-1185">Reference proteome</keyword>
<feature type="transmembrane region" description="Helical" evidence="2">
    <location>
        <begin position="12"/>
        <end position="33"/>
    </location>
</feature>
<dbReference type="AlphaFoldDB" id="A0A7J8J9W9"/>
<comment type="caution">
    <text evidence="3">The sequence shown here is derived from an EMBL/GenBank/DDBJ whole genome shotgun (WGS) entry which is preliminary data.</text>
</comment>
<feature type="compositionally biased region" description="Polar residues" evidence="1">
    <location>
        <begin position="62"/>
        <end position="73"/>
    </location>
</feature>
<keyword evidence="2" id="KW-0472">Membrane</keyword>